<dbReference type="STRING" id="660518.SAMN05216218_12225"/>
<dbReference type="OrthoDB" id="131038at2157"/>
<sequence>MTDRLAFFVGSTTPFNVRLDVQHYVWMLRERFDIDLVATDFSGFSSAVLADVAQHGATHASNRPGEYRAVREYLDAHDPAALVHVTRSALPPSVVAGAAKSNGVPVVYRYGSDELYTYRVASGWRKAGYFFRNNVLGRAMLRLSDVQMVFGPTAKRRLTSRGCEPDNVVELPPPFDPGRLTMDGDSSAHTVAPRDRDLVLFVGRRIRYKGFDYLVERIPELIESRPSLHFAFVGGGDRDPELPPPADDHVTVVGEVEPEFMGAYFDAADLLVHPTLTEAFGRVIVEAQLAGTRTLARDVGDVAVATENTFETDQEFVDSVVSFEDLSLEDGTRFDRAKLKPEYVSFFERLTAR</sequence>
<protein>
    <submittedName>
        <fullName evidence="1">Glycosyl transferases group 1</fullName>
    </submittedName>
</protein>
<name>A0A1G7T313_9EURY</name>
<dbReference type="RefSeq" id="WP_092695302.1">
    <property type="nucleotide sequence ID" value="NZ_FNBK01000022.1"/>
</dbReference>
<dbReference type="Gene3D" id="3.40.50.2000">
    <property type="entry name" value="Glycogen Phosphorylase B"/>
    <property type="match status" value="2"/>
</dbReference>
<dbReference type="SUPFAM" id="SSF53756">
    <property type="entry name" value="UDP-Glycosyltransferase/glycogen phosphorylase"/>
    <property type="match status" value="1"/>
</dbReference>
<evidence type="ECO:0000313" key="2">
    <source>
        <dbReference type="Proteomes" id="UP000199076"/>
    </source>
</evidence>
<dbReference type="InterPro" id="IPR050194">
    <property type="entry name" value="Glycosyltransferase_grp1"/>
</dbReference>
<organism evidence="1 2">
    <name type="scientific">Halorientalis regularis</name>
    <dbReference type="NCBI Taxonomy" id="660518"/>
    <lineage>
        <taxon>Archaea</taxon>
        <taxon>Methanobacteriati</taxon>
        <taxon>Methanobacteriota</taxon>
        <taxon>Stenosarchaea group</taxon>
        <taxon>Halobacteria</taxon>
        <taxon>Halobacteriales</taxon>
        <taxon>Haloarculaceae</taxon>
        <taxon>Halorientalis</taxon>
    </lineage>
</organism>
<dbReference type="PANTHER" id="PTHR45947">
    <property type="entry name" value="SULFOQUINOVOSYL TRANSFERASE SQD2"/>
    <property type="match status" value="1"/>
</dbReference>
<dbReference type="PANTHER" id="PTHR45947:SF3">
    <property type="entry name" value="SULFOQUINOVOSYL TRANSFERASE SQD2"/>
    <property type="match status" value="1"/>
</dbReference>
<reference evidence="2" key="1">
    <citation type="submission" date="2016-10" db="EMBL/GenBank/DDBJ databases">
        <authorList>
            <person name="Varghese N."/>
            <person name="Submissions S."/>
        </authorList>
    </citation>
    <scope>NUCLEOTIDE SEQUENCE [LARGE SCALE GENOMIC DNA]</scope>
    <source>
        <strain evidence="2">IBRC-M 10760</strain>
    </source>
</reference>
<dbReference type="GO" id="GO:0016757">
    <property type="term" value="F:glycosyltransferase activity"/>
    <property type="evidence" value="ECO:0007669"/>
    <property type="project" value="TreeGrafter"/>
</dbReference>
<accession>A0A1G7T313</accession>
<dbReference type="Proteomes" id="UP000199076">
    <property type="component" value="Unassembled WGS sequence"/>
</dbReference>
<evidence type="ECO:0000313" key="1">
    <source>
        <dbReference type="EMBL" id="SDG29716.1"/>
    </source>
</evidence>
<dbReference type="CDD" id="cd03801">
    <property type="entry name" value="GT4_PimA-like"/>
    <property type="match status" value="1"/>
</dbReference>
<keyword evidence="2" id="KW-1185">Reference proteome</keyword>
<gene>
    <name evidence="1" type="ORF">SAMN05216218_12225</name>
</gene>
<dbReference type="EMBL" id="FNBK01000022">
    <property type="protein sequence ID" value="SDG29716.1"/>
    <property type="molecule type" value="Genomic_DNA"/>
</dbReference>
<dbReference type="AlphaFoldDB" id="A0A1G7T313"/>
<dbReference type="Pfam" id="PF13692">
    <property type="entry name" value="Glyco_trans_1_4"/>
    <property type="match status" value="1"/>
</dbReference>
<proteinExistence type="predicted"/>
<keyword evidence="1" id="KW-0808">Transferase</keyword>